<comment type="caution">
    <text evidence="3">The sequence shown here is derived from an EMBL/GenBank/DDBJ whole genome shotgun (WGS) entry which is preliminary data.</text>
</comment>
<dbReference type="Gene3D" id="3.40.50.720">
    <property type="entry name" value="NAD(P)-binding Rossmann-like Domain"/>
    <property type="match status" value="1"/>
</dbReference>
<dbReference type="Proteomes" id="UP000284207">
    <property type="component" value="Unassembled WGS sequence"/>
</dbReference>
<dbReference type="SMART" id="SM00829">
    <property type="entry name" value="PKS_ER"/>
    <property type="match status" value="1"/>
</dbReference>
<dbReference type="SUPFAM" id="SSF51735">
    <property type="entry name" value="NAD(P)-binding Rossmann-fold domains"/>
    <property type="match status" value="1"/>
</dbReference>
<reference evidence="3 4" key="1">
    <citation type="submission" date="2016-10" db="EMBL/GenBank/DDBJ databases">
        <title>Comparative genome analysis of multiple Pseudomonas spp. focuses on biocontrol and plant growth promoting traits.</title>
        <authorList>
            <person name="Tao X.-Y."/>
            <person name="Taylor C.G."/>
        </authorList>
    </citation>
    <scope>NUCLEOTIDE SEQUENCE [LARGE SCALE GENOMIC DNA]</scope>
    <source>
        <strain evidence="3 4">36B3</strain>
    </source>
</reference>
<dbReference type="InterPro" id="IPR050700">
    <property type="entry name" value="YIM1/Zinc_Alcohol_DH_Fams"/>
</dbReference>
<dbReference type="Pfam" id="PF13602">
    <property type="entry name" value="ADH_zinc_N_2"/>
    <property type="match status" value="1"/>
</dbReference>
<accession>A0A423NN48</accession>
<dbReference type="SUPFAM" id="SSF50129">
    <property type="entry name" value="GroES-like"/>
    <property type="match status" value="1"/>
</dbReference>
<dbReference type="InterPro" id="IPR020843">
    <property type="entry name" value="ER"/>
</dbReference>
<dbReference type="Pfam" id="PF08240">
    <property type="entry name" value="ADH_N"/>
    <property type="match status" value="1"/>
</dbReference>
<dbReference type="CDD" id="cd05289">
    <property type="entry name" value="MDR_like_2"/>
    <property type="match status" value="1"/>
</dbReference>
<evidence type="ECO:0000256" key="1">
    <source>
        <dbReference type="ARBA" id="ARBA00023002"/>
    </source>
</evidence>
<dbReference type="PANTHER" id="PTHR11695">
    <property type="entry name" value="ALCOHOL DEHYDROGENASE RELATED"/>
    <property type="match status" value="1"/>
</dbReference>
<name>A0A423NN48_9PSED</name>
<dbReference type="InterPro" id="IPR036291">
    <property type="entry name" value="NAD(P)-bd_dom_sf"/>
</dbReference>
<sequence length="338" mass="36377">MKAFFIERYGKQNGRIGDVPEPLIGENDVLIEVHGSSINPLDLKIRSGEFKMILPYQMPLILGNDVAGVVLGTGAAVKRFKPGDEVYARAPENRIGTFAERIAVDETAVALKPANLDMTDAACIPLVALTAWQALVEVARLQKGQKVLIHAGSGGVGTVAIQLARHLGAFVATTTSTANVEWVKALGADVVIDYTQQDFASELRDYDVVLNSLGGDVLEKSLKVLKPGGQLISLSGPPTAQFAQEQGLSWLLGLVMRVLSSGIRRKARKRGVRYAFLFMRADGIQLQKISALIEAGVIKPVIDRIFAFDQIADALHYVEQGRAKGKVAIAVDPESPSP</sequence>
<proteinExistence type="predicted"/>
<dbReference type="RefSeq" id="WP_123419542.1">
    <property type="nucleotide sequence ID" value="NZ_MOCA01000006.1"/>
</dbReference>
<dbReference type="InterPro" id="IPR011032">
    <property type="entry name" value="GroES-like_sf"/>
</dbReference>
<dbReference type="GO" id="GO:0016491">
    <property type="term" value="F:oxidoreductase activity"/>
    <property type="evidence" value="ECO:0007669"/>
    <property type="project" value="UniProtKB-KW"/>
</dbReference>
<evidence type="ECO:0000313" key="4">
    <source>
        <dbReference type="Proteomes" id="UP000284207"/>
    </source>
</evidence>
<dbReference type="InterPro" id="IPR002364">
    <property type="entry name" value="Quin_OxRdtase/zeta-crystal_CS"/>
</dbReference>
<dbReference type="GO" id="GO:0008270">
    <property type="term" value="F:zinc ion binding"/>
    <property type="evidence" value="ECO:0007669"/>
    <property type="project" value="InterPro"/>
</dbReference>
<feature type="domain" description="Enoyl reductase (ER)" evidence="2">
    <location>
        <begin position="10"/>
        <end position="329"/>
    </location>
</feature>
<dbReference type="InterPro" id="IPR013154">
    <property type="entry name" value="ADH-like_N"/>
</dbReference>
<dbReference type="PROSITE" id="PS01162">
    <property type="entry name" value="QOR_ZETA_CRYSTAL"/>
    <property type="match status" value="1"/>
</dbReference>
<gene>
    <name evidence="3" type="ORF">BK674_19370</name>
</gene>
<dbReference type="AlphaFoldDB" id="A0A423NN48"/>
<dbReference type="Gene3D" id="3.90.180.10">
    <property type="entry name" value="Medium-chain alcohol dehydrogenases, catalytic domain"/>
    <property type="match status" value="1"/>
</dbReference>
<evidence type="ECO:0000313" key="3">
    <source>
        <dbReference type="EMBL" id="RON99591.1"/>
    </source>
</evidence>
<organism evidence="3 4">
    <name type="scientific">Pseudomonas moraviensis</name>
    <dbReference type="NCBI Taxonomy" id="321662"/>
    <lineage>
        <taxon>Bacteria</taxon>
        <taxon>Pseudomonadati</taxon>
        <taxon>Pseudomonadota</taxon>
        <taxon>Gammaproteobacteria</taxon>
        <taxon>Pseudomonadales</taxon>
        <taxon>Pseudomonadaceae</taxon>
        <taxon>Pseudomonas</taxon>
    </lineage>
</organism>
<protein>
    <submittedName>
        <fullName evidence="3">NADPH:quinone oxidoreductase</fullName>
    </submittedName>
</protein>
<evidence type="ECO:0000259" key="2">
    <source>
        <dbReference type="SMART" id="SM00829"/>
    </source>
</evidence>
<dbReference type="EMBL" id="MOCA01000006">
    <property type="protein sequence ID" value="RON99591.1"/>
    <property type="molecule type" value="Genomic_DNA"/>
</dbReference>
<keyword evidence="1" id="KW-0560">Oxidoreductase</keyword>
<dbReference type="PANTHER" id="PTHR11695:SF294">
    <property type="entry name" value="RETICULON-4-INTERACTING PROTEIN 1, MITOCHONDRIAL"/>
    <property type="match status" value="1"/>
</dbReference>